<dbReference type="Proteomes" id="UP000707138">
    <property type="component" value="Unassembled WGS sequence"/>
</dbReference>
<protein>
    <recommendedName>
        <fullName evidence="3">Resolvase</fullName>
    </recommendedName>
</protein>
<reference evidence="1 2" key="1">
    <citation type="journal article" date="2021" name="Sci. Rep.">
        <title>The distribution of antibiotic resistance genes in chicken gut microbiota commensals.</title>
        <authorList>
            <person name="Juricova H."/>
            <person name="Matiasovicova J."/>
            <person name="Kubasova T."/>
            <person name="Cejkova D."/>
            <person name="Rychlik I."/>
        </authorList>
    </citation>
    <scope>NUCLEOTIDE SEQUENCE [LARGE SCALE GENOMIC DNA]</scope>
    <source>
        <strain evidence="1 2">An537</strain>
    </source>
</reference>
<gene>
    <name evidence="1" type="ORF">H6A01_05750</name>
</gene>
<evidence type="ECO:0000313" key="1">
    <source>
        <dbReference type="EMBL" id="MBM6912824.1"/>
    </source>
</evidence>
<accession>A0ABS2GF77</accession>
<evidence type="ECO:0000313" key="2">
    <source>
        <dbReference type="Proteomes" id="UP000707138"/>
    </source>
</evidence>
<dbReference type="InterPro" id="IPR012337">
    <property type="entry name" value="RNaseH-like_sf"/>
</dbReference>
<dbReference type="Gene3D" id="3.30.420.140">
    <property type="entry name" value="YqgF/RNase H-like domain"/>
    <property type="match status" value="1"/>
</dbReference>
<dbReference type="EMBL" id="JACJLA010000009">
    <property type="protein sequence ID" value="MBM6912824.1"/>
    <property type="molecule type" value="Genomic_DNA"/>
</dbReference>
<organism evidence="1 2">
    <name type="scientific">Veillonella magna</name>
    <dbReference type="NCBI Taxonomy" id="464322"/>
    <lineage>
        <taxon>Bacteria</taxon>
        <taxon>Bacillati</taxon>
        <taxon>Bacillota</taxon>
        <taxon>Negativicutes</taxon>
        <taxon>Veillonellales</taxon>
        <taxon>Veillonellaceae</taxon>
        <taxon>Veillonella</taxon>
    </lineage>
</organism>
<keyword evidence="2" id="KW-1185">Reference proteome</keyword>
<dbReference type="InterPro" id="IPR037027">
    <property type="entry name" value="YqgF/RNaseH-like_dom_sf"/>
</dbReference>
<name>A0ABS2GF77_9FIRM</name>
<comment type="caution">
    <text evidence="1">The sequence shown here is derived from an EMBL/GenBank/DDBJ whole genome shotgun (WGS) entry which is preliminary data.</text>
</comment>
<evidence type="ECO:0008006" key="3">
    <source>
        <dbReference type="Google" id="ProtNLM"/>
    </source>
</evidence>
<sequence length="144" mass="16105">MIIAVDPGNEKTGIACLSYDGTLYEKKIVPSHTLEDALTAMLQRVQADNHGVTHLVCGNGTNHKKLFTVVQRVAAKAQLPAALTDEAHTTEEARKRYWDYNPPKGLKRFVPRGMLYPPESVDDFTAWIIGERFLQKEGLYGSYV</sequence>
<proteinExistence type="predicted"/>
<dbReference type="SUPFAM" id="SSF53098">
    <property type="entry name" value="Ribonuclease H-like"/>
    <property type="match status" value="1"/>
</dbReference>